<protein>
    <recommendedName>
        <fullName evidence="8">Uracil-DNA glycosylase-like domain-containing protein</fullName>
    </recommendedName>
</protein>
<accession>A0A0F9SYV6</accession>
<dbReference type="PANTHER" id="PTHR33693">
    <property type="entry name" value="TYPE-5 URACIL-DNA GLYCOSYLASE"/>
    <property type="match status" value="1"/>
</dbReference>
<comment type="caution">
    <text evidence="9">The sequence shown here is derived from an EMBL/GenBank/DDBJ whole genome shotgun (WGS) entry which is preliminary data.</text>
</comment>
<dbReference type="GO" id="GO:0051539">
    <property type="term" value="F:4 iron, 4 sulfur cluster binding"/>
    <property type="evidence" value="ECO:0007669"/>
    <property type="project" value="UniProtKB-KW"/>
</dbReference>
<dbReference type="EMBL" id="LAZR01000466">
    <property type="protein sequence ID" value="KKN67767.1"/>
    <property type="molecule type" value="Genomic_DNA"/>
</dbReference>
<gene>
    <name evidence="9" type="ORF">LCGC14_0458000</name>
</gene>
<dbReference type="GO" id="GO:0097506">
    <property type="term" value="F:deaminated base DNA N-glycosylase activity"/>
    <property type="evidence" value="ECO:0007669"/>
    <property type="project" value="UniProtKB-ARBA"/>
</dbReference>
<dbReference type="Gene3D" id="3.40.470.10">
    <property type="entry name" value="Uracil-DNA glycosylase-like domain"/>
    <property type="match status" value="1"/>
</dbReference>
<dbReference type="InterPro" id="IPR005122">
    <property type="entry name" value="Uracil-DNA_glycosylase-like"/>
</dbReference>
<evidence type="ECO:0000256" key="2">
    <source>
        <dbReference type="ARBA" id="ARBA00022723"/>
    </source>
</evidence>
<dbReference type="InterPro" id="IPR036895">
    <property type="entry name" value="Uracil-DNA_glycosylase-like_sf"/>
</dbReference>
<dbReference type="CDD" id="cd10030">
    <property type="entry name" value="UDG-F4_TTUDGA_SPO1dp_like"/>
    <property type="match status" value="1"/>
</dbReference>
<dbReference type="InterPro" id="IPR051536">
    <property type="entry name" value="UDG_Type-4/5"/>
</dbReference>
<keyword evidence="5" id="KW-0408">Iron</keyword>
<reference evidence="9" key="1">
    <citation type="journal article" date="2015" name="Nature">
        <title>Complex archaea that bridge the gap between prokaryotes and eukaryotes.</title>
        <authorList>
            <person name="Spang A."/>
            <person name="Saw J.H."/>
            <person name="Jorgensen S.L."/>
            <person name="Zaremba-Niedzwiedzka K."/>
            <person name="Martijn J."/>
            <person name="Lind A.E."/>
            <person name="van Eijk R."/>
            <person name="Schleper C."/>
            <person name="Guy L."/>
            <person name="Ettema T.J."/>
        </authorList>
    </citation>
    <scope>NUCLEOTIDE SEQUENCE</scope>
</reference>
<feature type="domain" description="Uracil-DNA glycosylase-like" evidence="8">
    <location>
        <begin position="24"/>
        <end position="177"/>
    </location>
</feature>
<keyword evidence="6" id="KW-0411">Iron-sulfur</keyword>
<organism evidence="9">
    <name type="scientific">marine sediment metagenome</name>
    <dbReference type="NCBI Taxonomy" id="412755"/>
    <lineage>
        <taxon>unclassified sequences</taxon>
        <taxon>metagenomes</taxon>
        <taxon>ecological metagenomes</taxon>
    </lineage>
</organism>
<evidence type="ECO:0000256" key="7">
    <source>
        <dbReference type="ARBA" id="ARBA00023204"/>
    </source>
</evidence>
<evidence type="ECO:0000256" key="6">
    <source>
        <dbReference type="ARBA" id="ARBA00023014"/>
    </source>
</evidence>
<evidence type="ECO:0000259" key="8">
    <source>
        <dbReference type="SMART" id="SM00986"/>
    </source>
</evidence>
<keyword evidence="4" id="KW-0378">Hydrolase</keyword>
<evidence type="ECO:0000256" key="3">
    <source>
        <dbReference type="ARBA" id="ARBA00022763"/>
    </source>
</evidence>
<keyword evidence="7" id="KW-0234">DNA repair</keyword>
<evidence type="ECO:0000313" key="9">
    <source>
        <dbReference type="EMBL" id="KKN67767.1"/>
    </source>
</evidence>
<dbReference type="SMART" id="SM00986">
    <property type="entry name" value="UDG"/>
    <property type="match status" value="1"/>
</dbReference>
<keyword evidence="3" id="KW-0227">DNA damage</keyword>
<dbReference type="GO" id="GO:0006281">
    <property type="term" value="P:DNA repair"/>
    <property type="evidence" value="ECO:0007669"/>
    <property type="project" value="UniProtKB-KW"/>
</dbReference>
<dbReference type="GO" id="GO:0046872">
    <property type="term" value="F:metal ion binding"/>
    <property type="evidence" value="ECO:0007669"/>
    <property type="project" value="UniProtKB-KW"/>
</dbReference>
<evidence type="ECO:0000256" key="4">
    <source>
        <dbReference type="ARBA" id="ARBA00022801"/>
    </source>
</evidence>
<dbReference type="SMART" id="SM00987">
    <property type="entry name" value="UreE_C"/>
    <property type="match status" value="1"/>
</dbReference>
<name>A0A0F9SYV6_9ZZZZ</name>
<proteinExistence type="predicted"/>
<evidence type="ECO:0000256" key="1">
    <source>
        <dbReference type="ARBA" id="ARBA00022485"/>
    </source>
</evidence>
<dbReference type="SUPFAM" id="SSF52141">
    <property type="entry name" value="Uracil-DNA glycosylase-like"/>
    <property type="match status" value="1"/>
</dbReference>
<keyword evidence="2" id="KW-0479">Metal-binding</keyword>
<dbReference type="PANTHER" id="PTHR33693:SF3">
    <property type="entry name" value="TYPE-5 URACIL-DNA GLYCOSYLASE"/>
    <property type="match status" value="1"/>
</dbReference>
<keyword evidence="1" id="KW-0004">4Fe-4S</keyword>
<dbReference type="Pfam" id="PF03167">
    <property type="entry name" value="UDG"/>
    <property type="match status" value="1"/>
</dbReference>
<evidence type="ECO:0000256" key="5">
    <source>
        <dbReference type="ARBA" id="ARBA00023004"/>
    </source>
</evidence>
<dbReference type="AlphaFoldDB" id="A0A0F9SYV6"/>
<sequence length="253" mass="27028">MTLDEIERHILACRACPLARNPVPGDGPAPADVMIVGQAPGKIEDRRRVPFIGPAGRVLRETLVSLGYPIDEWYFTNAVKCFPGSAAGGDKVPPASAVETCFSTHLTAELEVVQPKLIVAVGAFPAKVFGITGGVNKNAGRVFDTPWGRVLSALHPAGIMRRPKDMGKFRTQFLRIKTELAEPVVVPPTKGISGGLGEVVGVDVETQDDLLWCVGYANHTGKYADRLPGDLSKVVPCMHNAGYDISFLEAEGA</sequence>